<evidence type="ECO:0000256" key="5">
    <source>
        <dbReference type="ARBA" id="ARBA00019269"/>
    </source>
</evidence>
<comment type="similarity">
    <text evidence="3 12">Belongs to the myo-inositol oxygenase family.</text>
</comment>
<protein>
    <recommendedName>
        <fullName evidence="5 12">Inositol oxygenase</fullName>
        <ecNumber evidence="4 12">1.13.99.1</ecNumber>
    </recommendedName>
    <alternativeName>
        <fullName evidence="10 12">Myo-inositol oxygenase</fullName>
    </alternativeName>
</protein>
<organism evidence="13 14">
    <name type="scientific">Durusdinium trenchii</name>
    <dbReference type="NCBI Taxonomy" id="1381693"/>
    <lineage>
        <taxon>Eukaryota</taxon>
        <taxon>Sar</taxon>
        <taxon>Alveolata</taxon>
        <taxon>Dinophyceae</taxon>
        <taxon>Suessiales</taxon>
        <taxon>Symbiodiniaceae</taxon>
        <taxon>Durusdinium</taxon>
    </lineage>
</organism>
<evidence type="ECO:0000256" key="9">
    <source>
        <dbReference type="ARBA" id="ARBA00023004"/>
    </source>
</evidence>
<evidence type="ECO:0000256" key="7">
    <source>
        <dbReference type="ARBA" id="ARBA00022723"/>
    </source>
</evidence>
<evidence type="ECO:0000256" key="3">
    <source>
        <dbReference type="ARBA" id="ARBA00005286"/>
    </source>
</evidence>
<evidence type="ECO:0000256" key="2">
    <source>
        <dbReference type="ARBA" id="ARBA00005167"/>
    </source>
</evidence>
<evidence type="ECO:0000256" key="12">
    <source>
        <dbReference type="RuleBase" id="RU367039"/>
    </source>
</evidence>
<keyword evidence="9 12" id="KW-0408">Iron</keyword>
<evidence type="ECO:0000313" key="14">
    <source>
        <dbReference type="Proteomes" id="UP001642464"/>
    </source>
</evidence>
<comment type="catalytic activity">
    <reaction evidence="11 12">
        <text>myo-inositol + O2 = D-glucuronate + H2O + H(+)</text>
        <dbReference type="Rhea" id="RHEA:23696"/>
        <dbReference type="ChEBI" id="CHEBI:15377"/>
        <dbReference type="ChEBI" id="CHEBI:15378"/>
        <dbReference type="ChEBI" id="CHEBI:15379"/>
        <dbReference type="ChEBI" id="CHEBI:17268"/>
        <dbReference type="ChEBI" id="CHEBI:58720"/>
        <dbReference type="EC" id="1.13.99.1"/>
    </reaction>
</comment>
<comment type="cofactor">
    <cofactor evidence="12">
        <name>Fe cation</name>
        <dbReference type="ChEBI" id="CHEBI:24875"/>
    </cofactor>
    <text evidence="12">Binds 2 iron ions per subunit.</text>
</comment>
<dbReference type="EC" id="1.13.99.1" evidence="4 12"/>
<evidence type="ECO:0000256" key="4">
    <source>
        <dbReference type="ARBA" id="ARBA00011919"/>
    </source>
</evidence>
<dbReference type="PANTHER" id="PTHR12588">
    <property type="entry name" value="MYOINOSITOL OXYGENASE"/>
    <property type="match status" value="1"/>
</dbReference>
<dbReference type="Pfam" id="PF05153">
    <property type="entry name" value="MIOX"/>
    <property type="match status" value="1"/>
</dbReference>
<evidence type="ECO:0000256" key="8">
    <source>
        <dbReference type="ARBA" id="ARBA00023002"/>
    </source>
</evidence>
<dbReference type="PANTHER" id="PTHR12588:SF0">
    <property type="entry name" value="INOSITOL OXYGENASE"/>
    <property type="match status" value="1"/>
</dbReference>
<evidence type="ECO:0000256" key="1">
    <source>
        <dbReference type="ARBA" id="ARBA00004496"/>
    </source>
</evidence>
<dbReference type="SUPFAM" id="SSF109604">
    <property type="entry name" value="HD-domain/PDEase-like"/>
    <property type="match status" value="1"/>
</dbReference>
<reference evidence="13 14" key="1">
    <citation type="submission" date="2024-02" db="EMBL/GenBank/DDBJ databases">
        <authorList>
            <person name="Chen Y."/>
            <person name="Shah S."/>
            <person name="Dougan E. K."/>
            <person name="Thang M."/>
            <person name="Chan C."/>
        </authorList>
    </citation>
    <scope>NUCLEOTIDE SEQUENCE [LARGE SCALE GENOMIC DNA]</scope>
</reference>
<dbReference type="EMBL" id="CAXAMM010009402">
    <property type="protein sequence ID" value="CAK9020234.1"/>
    <property type="molecule type" value="Genomic_DNA"/>
</dbReference>
<gene>
    <name evidence="13" type="ORF">SCF082_LOCUS14837</name>
</gene>
<comment type="caution">
    <text evidence="13">The sequence shown here is derived from an EMBL/GenBank/DDBJ whole genome shotgun (WGS) entry which is preliminary data.</text>
</comment>
<evidence type="ECO:0000313" key="13">
    <source>
        <dbReference type="EMBL" id="CAK9020234.1"/>
    </source>
</evidence>
<name>A0ABP0K0F0_9DINO</name>
<accession>A0ABP0K0F0</accession>
<proteinExistence type="inferred from homology"/>
<keyword evidence="14" id="KW-1185">Reference proteome</keyword>
<evidence type="ECO:0000256" key="6">
    <source>
        <dbReference type="ARBA" id="ARBA00022490"/>
    </source>
</evidence>
<comment type="pathway">
    <text evidence="2 12">Polyol metabolism; myo-inositol degradation into D-glucuronate; D-glucuronate from myo-inositol: step 1/1.</text>
</comment>
<evidence type="ECO:0000256" key="10">
    <source>
        <dbReference type="ARBA" id="ARBA00029668"/>
    </source>
</evidence>
<dbReference type="InterPro" id="IPR007828">
    <property type="entry name" value="Inositol_oxygenase"/>
</dbReference>
<keyword evidence="6 12" id="KW-0963">Cytoplasm</keyword>
<comment type="subcellular location">
    <subcellularLocation>
        <location evidence="1 12">Cytoplasm</location>
    </subcellularLocation>
</comment>
<keyword evidence="7 12" id="KW-0479">Metal-binding</keyword>
<evidence type="ECO:0000256" key="11">
    <source>
        <dbReference type="ARBA" id="ARBA00048271"/>
    </source>
</evidence>
<keyword evidence="8 12" id="KW-0560">Oxidoreductase</keyword>
<dbReference type="Proteomes" id="UP001642464">
    <property type="component" value="Unassembled WGS sequence"/>
</dbReference>
<sequence>MENNMKQKASTCNDSWVSAGCAQWLKIFAHLHRPSFDPLASFAVMGLNAEFAGYQPFAEKNMFGGEYRNYESSTRQSVVEKTYGEMHQKQTVEFVKSMQEKWMKFNHGEFTIMEAIEMLDELVDDSDPDVDIPNSIHDFQTAERIREQWPGEEYDWFHLVGLLHDMGKVMALKKIAGEDLLEQWAVVGDTFPVGCAPAEDAVVFPESFKGNPDYDHPVYGTKYGMYKPNCGIGNLMISWGHDEYMYQMLKFNGCTIPEAGLNMIRLHSFYPWHDKRAYTHFESPEDAETLKWVKEFNKFDLYSKGDALPDVESLKPYYAKLLKKYNLDGKLKW</sequence>